<dbReference type="OrthoDB" id="128186at2"/>
<evidence type="ECO:0000313" key="5">
    <source>
        <dbReference type="EMBL" id="RAV17533.1"/>
    </source>
</evidence>
<gene>
    <name evidence="5" type="ORF">DQP57_00470</name>
</gene>
<feature type="active site" evidence="3">
    <location>
        <position position="173"/>
    </location>
</feature>
<accession>A0A329MFU0</accession>
<dbReference type="PROSITE" id="PS01174">
    <property type="entry name" value="LIPASE_GDXG_SER"/>
    <property type="match status" value="1"/>
</dbReference>
<dbReference type="InterPro" id="IPR050300">
    <property type="entry name" value="GDXG_lipolytic_enzyme"/>
</dbReference>
<sequence length="343" mass="36839">MILPKCDVPVGDLTSANPLMIYEAGPSAAARLLTKTTRLCLRNTLTAGCRAAALPWPYGAIEKAASLVPSVARRAAVRLPHVTAQLICAPGVVDQGERVILYCHGGAFLVCGPNTHGDLITRLSRVSNGPILAPDYRMLPKHSIGDAVADCMDAYHHLRETYEPHQITLAGDSAGGYLALTVADLIATFLCETPAALVMFSPLLELDPAGKKAHPNIACDAMFGSEAFDALHFLIRRSTKGGVLHEPLESLSPYLPPVLIHVSGQEALLHDTFLASSRLADVGVPVEVHVWPGQIHVFQIAASFVPEARRSLSQVGRFIKAKTTESRKCHEHNLTLRTGTVGY</sequence>
<comment type="caution">
    <text evidence="5">The sequence shown here is derived from an EMBL/GenBank/DDBJ whole genome shotgun (WGS) entry which is preliminary data.</text>
</comment>
<name>A0A329MFU0_9MYCO</name>
<organism evidence="5 6">
    <name type="scientific">Mycobacterium colombiense</name>
    <dbReference type="NCBI Taxonomy" id="339268"/>
    <lineage>
        <taxon>Bacteria</taxon>
        <taxon>Bacillati</taxon>
        <taxon>Actinomycetota</taxon>
        <taxon>Actinomycetes</taxon>
        <taxon>Mycobacteriales</taxon>
        <taxon>Mycobacteriaceae</taxon>
        <taxon>Mycobacterium</taxon>
        <taxon>Mycobacterium avium complex (MAC)</taxon>
    </lineage>
</organism>
<feature type="domain" description="Alpha/beta hydrolase fold-3" evidence="4">
    <location>
        <begin position="100"/>
        <end position="299"/>
    </location>
</feature>
<dbReference type="GO" id="GO:0004806">
    <property type="term" value="F:triacylglycerol lipase activity"/>
    <property type="evidence" value="ECO:0007669"/>
    <property type="project" value="TreeGrafter"/>
</dbReference>
<dbReference type="InterPro" id="IPR013094">
    <property type="entry name" value="AB_hydrolase_3"/>
</dbReference>
<dbReference type="Proteomes" id="UP000250915">
    <property type="component" value="Unassembled WGS sequence"/>
</dbReference>
<evidence type="ECO:0000256" key="3">
    <source>
        <dbReference type="PROSITE-ProRule" id="PRU10038"/>
    </source>
</evidence>
<keyword evidence="2" id="KW-0378">Hydrolase</keyword>
<dbReference type="RefSeq" id="WP_112630683.1">
    <property type="nucleotide sequence ID" value="NZ_QMEV01000001.1"/>
</dbReference>
<evidence type="ECO:0000313" key="6">
    <source>
        <dbReference type="Proteomes" id="UP000250915"/>
    </source>
</evidence>
<comment type="similarity">
    <text evidence="1">Belongs to the 'GDXG' lipolytic enzyme family.</text>
</comment>
<dbReference type="InterPro" id="IPR029058">
    <property type="entry name" value="AB_hydrolase_fold"/>
</dbReference>
<dbReference type="SUPFAM" id="SSF53474">
    <property type="entry name" value="alpha/beta-Hydrolases"/>
    <property type="match status" value="1"/>
</dbReference>
<dbReference type="Gene3D" id="3.40.50.1820">
    <property type="entry name" value="alpha/beta hydrolase"/>
    <property type="match status" value="1"/>
</dbReference>
<evidence type="ECO:0000256" key="1">
    <source>
        <dbReference type="ARBA" id="ARBA00010515"/>
    </source>
</evidence>
<proteinExistence type="inferred from homology"/>
<dbReference type="InterPro" id="IPR033140">
    <property type="entry name" value="Lipase_GDXG_put_SER_AS"/>
</dbReference>
<evidence type="ECO:0000256" key="2">
    <source>
        <dbReference type="ARBA" id="ARBA00022801"/>
    </source>
</evidence>
<evidence type="ECO:0000259" key="4">
    <source>
        <dbReference type="Pfam" id="PF07859"/>
    </source>
</evidence>
<dbReference type="PANTHER" id="PTHR48081">
    <property type="entry name" value="AB HYDROLASE SUPERFAMILY PROTEIN C4A8.06C"/>
    <property type="match status" value="1"/>
</dbReference>
<protein>
    <recommendedName>
        <fullName evidence="4">Alpha/beta hydrolase fold-3 domain-containing protein</fullName>
    </recommendedName>
</protein>
<dbReference type="AlphaFoldDB" id="A0A329MFU0"/>
<reference evidence="5 6" key="1">
    <citation type="submission" date="2018-06" db="EMBL/GenBank/DDBJ databases">
        <title>NTM in soil in Japan.</title>
        <authorList>
            <person name="Ohya K."/>
        </authorList>
    </citation>
    <scope>NUCLEOTIDE SEQUENCE [LARGE SCALE GENOMIC DNA]</scope>
    <source>
        <strain evidence="5 6">GF28</strain>
    </source>
</reference>
<dbReference type="EMBL" id="QMEV01000001">
    <property type="protein sequence ID" value="RAV17533.1"/>
    <property type="molecule type" value="Genomic_DNA"/>
</dbReference>
<dbReference type="PANTHER" id="PTHR48081:SF30">
    <property type="entry name" value="ACETYL-HYDROLASE LIPR-RELATED"/>
    <property type="match status" value="1"/>
</dbReference>
<dbReference type="Pfam" id="PF07859">
    <property type="entry name" value="Abhydrolase_3"/>
    <property type="match status" value="1"/>
</dbReference>